<dbReference type="GO" id="GO:0005524">
    <property type="term" value="F:ATP binding"/>
    <property type="evidence" value="ECO:0007669"/>
    <property type="project" value="UniProtKB-KW"/>
</dbReference>
<dbReference type="AlphaFoldDB" id="A0A4S4LNC6"/>
<dbReference type="InterPro" id="IPR011009">
    <property type="entry name" value="Kinase-like_dom_sf"/>
</dbReference>
<dbReference type="EC" id="2.7.11.11" evidence="1"/>
<feature type="region of interest" description="Disordered" evidence="9">
    <location>
        <begin position="1"/>
        <end position="52"/>
    </location>
</feature>
<evidence type="ECO:0000256" key="3">
    <source>
        <dbReference type="ARBA" id="ARBA00022679"/>
    </source>
</evidence>
<evidence type="ECO:0000256" key="1">
    <source>
        <dbReference type="ARBA" id="ARBA00012444"/>
    </source>
</evidence>
<evidence type="ECO:0000256" key="8">
    <source>
        <dbReference type="ARBA" id="ARBA00047454"/>
    </source>
</evidence>
<comment type="catalytic activity">
    <reaction evidence="8">
        <text>L-seryl-[protein] + ATP = O-phospho-L-seryl-[protein] + ADP + H(+)</text>
        <dbReference type="Rhea" id="RHEA:17989"/>
        <dbReference type="Rhea" id="RHEA-COMP:9863"/>
        <dbReference type="Rhea" id="RHEA-COMP:11604"/>
        <dbReference type="ChEBI" id="CHEBI:15378"/>
        <dbReference type="ChEBI" id="CHEBI:29999"/>
        <dbReference type="ChEBI" id="CHEBI:30616"/>
        <dbReference type="ChEBI" id="CHEBI:83421"/>
        <dbReference type="ChEBI" id="CHEBI:456216"/>
        <dbReference type="EC" id="2.7.11.11"/>
    </reaction>
</comment>
<dbReference type="Gene3D" id="3.30.200.20">
    <property type="entry name" value="Phosphorylase Kinase, domain 1"/>
    <property type="match status" value="1"/>
</dbReference>
<feature type="compositionally biased region" description="Low complexity" evidence="9">
    <location>
        <begin position="1"/>
        <end position="16"/>
    </location>
</feature>
<evidence type="ECO:0000256" key="4">
    <source>
        <dbReference type="ARBA" id="ARBA00022741"/>
    </source>
</evidence>
<sequence>MPAARSSRSISRASRANPLQHRDRRVSPPELLFGPFDPPQHQSTPLRPHISKHATVTEPMPEEALEPATPDNRAFAFDEDRPSPLNLNELEVVKTLGSGASSVFLVRVKDRESIHPLERPGALFAMKVVRKAQLEQRPPEEQKTEIGRLSELPWNPYISGLVSTFMDEINLYTMVEFMPCGTLRSLLQRSKPLSARSAAFYFSNIVIAIDFLHKHNIVHRDIKPENILLRPNGYLALTDFALAKRQNEKSGWMGVGTPPHMAPETMYKSVPPDATIDWWAAGVVLFEMVTKTLPFKGLNNSESEALKQKEIEWPLKFKWGKKLKHLVTRLLDKNGLARLGFSGAQEVINHPWLQNVDWKKMRRQLHHAPYVPKDLRPEQTWHFRPLPNALDLPGLPLADVPIQQQYDKRYNTTYYMSMRQLLLAHYRRI</sequence>
<dbReference type="InterPro" id="IPR000719">
    <property type="entry name" value="Prot_kinase_dom"/>
</dbReference>
<keyword evidence="5" id="KW-0418">Kinase</keyword>
<keyword evidence="6" id="KW-0067">ATP-binding</keyword>
<organism evidence="11 12">
    <name type="scientific">Bondarzewia mesenterica</name>
    <dbReference type="NCBI Taxonomy" id="1095465"/>
    <lineage>
        <taxon>Eukaryota</taxon>
        <taxon>Fungi</taxon>
        <taxon>Dikarya</taxon>
        <taxon>Basidiomycota</taxon>
        <taxon>Agaricomycotina</taxon>
        <taxon>Agaricomycetes</taxon>
        <taxon>Russulales</taxon>
        <taxon>Bondarzewiaceae</taxon>
        <taxon>Bondarzewia</taxon>
    </lineage>
</organism>
<keyword evidence="3" id="KW-0808">Transferase</keyword>
<dbReference type="SUPFAM" id="SSF56112">
    <property type="entry name" value="Protein kinase-like (PK-like)"/>
    <property type="match status" value="1"/>
</dbReference>
<dbReference type="PANTHER" id="PTHR24353:SF147">
    <property type="entry name" value="CGMP-DEPENDENT SERINE_THREONIN PROTEIN KINASE-RELATED"/>
    <property type="match status" value="1"/>
</dbReference>
<evidence type="ECO:0000313" key="12">
    <source>
        <dbReference type="Proteomes" id="UP000310158"/>
    </source>
</evidence>
<reference evidence="11 12" key="1">
    <citation type="submission" date="2019-02" db="EMBL/GenBank/DDBJ databases">
        <title>Genome sequencing of the rare red list fungi Bondarzewia mesenterica.</title>
        <authorList>
            <person name="Buettner E."/>
            <person name="Kellner H."/>
        </authorList>
    </citation>
    <scope>NUCLEOTIDE SEQUENCE [LARGE SCALE GENOMIC DNA]</scope>
    <source>
        <strain evidence="11 12">DSM 108281</strain>
    </source>
</reference>
<evidence type="ECO:0000259" key="10">
    <source>
        <dbReference type="PROSITE" id="PS50011"/>
    </source>
</evidence>
<dbReference type="PROSITE" id="PS00108">
    <property type="entry name" value="PROTEIN_KINASE_ST"/>
    <property type="match status" value="1"/>
</dbReference>
<dbReference type="OrthoDB" id="10252171at2759"/>
<name>A0A4S4LNC6_9AGAM</name>
<dbReference type="Proteomes" id="UP000310158">
    <property type="component" value="Unassembled WGS sequence"/>
</dbReference>
<comment type="caution">
    <text evidence="11">The sequence shown here is derived from an EMBL/GenBank/DDBJ whole genome shotgun (WGS) entry which is preliminary data.</text>
</comment>
<gene>
    <name evidence="11" type="ORF">EW146_g6520</name>
</gene>
<protein>
    <recommendedName>
        <fullName evidence="1">cAMP-dependent protein kinase</fullName>
        <ecNumber evidence="1">2.7.11.11</ecNumber>
    </recommendedName>
</protein>
<keyword evidence="12" id="KW-1185">Reference proteome</keyword>
<keyword evidence="2" id="KW-0723">Serine/threonine-protein kinase</keyword>
<evidence type="ECO:0000256" key="5">
    <source>
        <dbReference type="ARBA" id="ARBA00022777"/>
    </source>
</evidence>
<evidence type="ECO:0000256" key="6">
    <source>
        <dbReference type="ARBA" id="ARBA00022840"/>
    </source>
</evidence>
<dbReference type="SMART" id="SM00220">
    <property type="entry name" value="S_TKc"/>
    <property type="match status" value="1"/>
</dbReference>
<dbReference type="Gene3D" id="1.10.510.10">
    <property type="entry name" value="Transferase(Phosphotransferase) domain 1"/>
    <property type="match status" value="1"/>
</dbReference>
<dbReference type="InterPro" id="IPR008271">
    <property type="entry name" value="Ser/Thr_kinase_AS"/>
</dbReference>
<keyword evidence="4" id="KW-0547">Nucleotide-binding</keyword>
<comment type="catalytic activity">
    <reaction evidence="7">
        <text>L-threonyl-[protein] + ATP = O-phospho-L-threonyl-[protein] + ADP + H(+)</text>
        <dbReference type="Rhea" id="RHEA:46608"/>
        <dbReference type="Rhea" id="RHEA-COMP:11060"/>
        <dbReference type="Rhea" id="RHEA-COMP:11605"/>
        <dbReference type="ChEBI" id="CHEBI:15378"/>
        <dbReference type="ChEBI" id="CHEBI:30013"/>
        <dbReference type="ChEBI" id="CHEBI:30616"/>
        <dbReference type="ChEBI" id="CHEBI:61977"/>
        <dbReference type="ChEBI" id="CHEBI:456216"/>
        <dbReference type="EC" id="2.7.11.11"/>
    </reaction>
</comment>
<feature type="domain" description="Protein kinase" evidence="10">
    <location>
        <begin position="90"/>
        <end position="353"/>
    </location>
</feature>
<accession>A0A4S4LNC6</accession>
<evidence type="ECO:0000256" key="9">
    <source>
        <dbReference type="SAM" id="MobiDB-lite"/>
    </source>
</evidence>
<evidence type="ECO:0000256" key="2">
    <source>
        <dbReference type="ARBA" id="ARBA00022527"/>
    </source>
</evidence>
<dbReference type="Pfam" id="PF00069">
    <property type="entry name" value="Pkinase"/>
    <property type="match status" value="1"/>
</dbReference>
<dbReference type="GO" id="GO:0004691">
    <property type="term" value="F:cAMP-dependent protein kinase activity"/>
    <property type="evidence" value="ECO:0007669"/>
    <property type="project" value="UniProtKB-EC"/>
</dbReference>
<dbReference type="PROSITE" id="PS50011">
    <property type="entry name" value="PROTEIN_KINASE_DOM"/>
    <property type="match status" value="1"/>
</dbReference>
<dbReference type="EMBL" id="SGPL01000329">
    <property type="protein sequence ID" value="THH13732.1"/>
    <property type="molecule type" value="Genomic_DNA"/>
</dbReference>
<evidence type="ECO:0000256" key="7">
    <source>
        <dbReference type="ARBA" id="ARBA00047292"/>
    </source>
</evidence>
<evidence type="ECO:0000313" key="11">
    <source>
        <dbReference type="EMBL" id="THH13732.1"/>
    </source>
</evidence>
<dbReference type="PANTHER" id="PTHR24353">
    <property type="entry name" value="CYCLIC NUCLEOTIDE-DEPENDENT PROTEIN KINASE"/>
    <property type="match status" value="1"/>
</dbReference>
<proteinExistence type="predicted"/>